<dbReference type="Proteomes" id="UP001066276">
    <property type="component" value="Chromosome 11"/>
</dbReference>
<dbReference type="EMBL" id="JANPWB010000015">
    <property type="protein sequence ID" value="KAJ1093593.1"/>
    <property type="molecule type" value="Genomic_DNA"/>
</dbReference>
<keyword evidence="3" id="KW-1185">Reference proteome</keyword>
<feature type="region of interest" description="Disordered" evidence="1">
    <location>
        <begin position="112"/>
        <end position="132"/>
    </location>
</feature>
<proteinExistence type="predicted"/>
<evidence type="ECO:0000313" key="3">
    <source>
        <dbReference type="Proteomes" id="UP001066276"/>
    </source>
</evidence>
<comment type="caution">
    <text evidence="2">The sequence shown here is derived from an EMBL/GenBank/DDBJ whole genome shotgun (WGS) entry which is preliminary data.</text>
</comment>
<feature type="compositionally biased region" description="Low complexity" evidence="1">
    <location>
        <begin position="25"/>
        <end position="41"/>
    </location>
</feature>
<accession>A0AAV7LRE6</accession>
<evidence type="ECO:0000256" key="1">
    <source>
        <dbReference type="SAM" id="MobiDB-lite"/>
    </source>
</evidence>
<dbReference type="AlphaFoldDB" id="A0AAV7LRE6"/>
<name>A0AAV7LRE6_PLEWA</name>
<gene>
    <name evidence="2" type="ORF">NDU88_006693</name>
</gene>
<sequence length="185" mass="19719">MSHRAPCLHAPPHISGPSTLTAPKGALHGPHRAAPGAAGPSQGPGGRGHMSAFFCCGPSPCPVPPQLNSRRRAPLSRRSAPRYRWARSLATTPQAPPLVRGPRPLCPRLRAQPRPCRPPSPAAAQPVTPRGPRVFSVPPVLGDAPTDRARKRCAAEEARAAELTDTRLLMPPSWPRPPFLVVFAM</sequence>
<feature type="region of interest" description="Disordered" evidence="1">
    <location>
        <begin position="1"/>
        <end position="46"/>
    </location>
</feature>
<reference evidence="2" key="1">
    <citation type="journal article" date="2022" name="bioRxiv">
        <title>Sequencing and chromosome-scale assembly of the giantPleurodeles waltlgenome.</title>
        <authorList>
            <person name="Brown T."/>
            <person name="Elewa A."/>
            <person name="Iarovenko S."/>
            <person name="Subramanian E."/>
            <person name="Araus A.J."/>
            <person name="Petzold A."/>
            <person name="Susuki M."/>
            <person name="Suzuki K.-i.T."/>
            <person name="Hayashi T."/>
            <person name="Toyoda A."/>
            <person name="Oliveira C."/>
            <person name="Osipova E."/>
            <person name="Leigh N.D."/>
            <person name="Simon A."/>
            <person name="Yun M.H."/>
        </authorList>
    </citation>
    <scope>NUCLEOTIDE SEQUENCE</scope>
    <source>
        <strain evidence="2">20211129_DDA</strain>
        <tissue evidence="2">Liver</tissue>
    </source>
</reference>
<protein>
    <submittedName>
        <fullName evidence="2">Uncharacterized protein</fullName>
    </submittedName>
</protein>
<organism evidence="2 3">
    <name type="scientific">Pleurodeles waltl</name>
    <name type="common">Iberian ribbed newt</name>
    <dbReference type="NCBI Taxonomy" id="8319"/>
    <lineage>
        <taxon>Eukaryota</taxon>
        <taxon>Metazoa</taxon>
        <taxon>Chordata</taxon>
        <taxon>Craniata</taxon>
        <taxon>Vertebrata</taxon>
        <taxon>Euteleostomi</taxon>
        <taxon>Amphibia</taxon>
        <taxon>Batrachia</taxon>
        <taxon>Caudata</taxon>
        <taxon>Salamandroidea</taxon>
        <taxon>Salamandridae</taxon>
        <taxon>Pleurodelinae</taxon>
        <taxon>Pleurodeles</taxon>
    </lineage>
</organism>
<evidence type="ECO:0000313" key="2">
    <source>
        <dbReference type="EMBL" id="KAJ1093593.1"/>
    </source>
</evidence>